<dbReference type="EMBL" id="NEVU01000002">
    <property type="protein sequence ID" value="OZI74869.1"/>
    <property type="molecule type" value="Genomic_DNA"/>
</dbReference>
<dbReference type="AlphaFoldDB" id="A0A261VLD0"/>
<gene>
    <name evidence="1" type="ORF">CAL22_10570</name>
</gene>
<evidence type="ECO:0008006" key="3">
    <source>
        <dbReference type="Google" id="ProtNLM"/>
    </source>
</evidence>
<proteinExistence type="predicted"/>
<evidence type="ECO:0000313" key="1">
    <source>
        <dbReference type="EMBL" id="OZI74869.1"/>
    </source>
</evidence>
<organism evidence="1 2">
    <name type="scientific">Bordetella genomosp. 12</name>
    <dbReference type="NCBI Taxonomy" id="463035"/>
    <lineage>
        <taxon>Bacteria</taxon>
        <taxon>Pseudomonadati</taxon>
        <taxon>Pseudomonadota</taxon>
        <taxon>Betaproteobacteria</taxon>
        <taxon>Burkholderiales</taxon>
        <taxon>Alcaligenaceae</taxon>
        <taxon>Bordetella</taxon>
    </lineage>
</organism>
<comment type="caution">
    <text evidence="1">The sequence shown here is derived from an EMBL/GenBank/DDBJ whole genome shotgun (WGS) entry which is preliminary data.</text>
</comment>
<evidence type="ECO:0000313" key="2">
    <source>
        <dbReference type="Proteomes" id="UP000216429"/>
    </source>
</evidence>
<keyword evidence="2" id="KW-1185">Reference proteome</keyword>
<dbReference type="Proteomes" id="UP000216429">
    <property type="component" value="Unassembled WGS sequence"/>
</dbReference>
<dbReference type="RefSeq" id="WP_094812905.1">
    <property type="nucleotide sequence ID" value="NZ_NEVU01000002.1"/>
</dbReference>
<accession>A0A261VLD0</accession>
<protein>
    <recommendedName>
        <fullName evidence="3">SCP2 domain-containing protein</fullName>
    </recommendedName>
</protein>
<name>A0A261VLD0_9BORD</name>
<reference evidence="2" key="1">
    <citation type="submission" date="2017-05" db="EMBL/GenBank/DDBJ databases">
        <title>Complete and WGS of Bordetella genogroups.</title>
        <authorList>
            <person name="Spilker T."/>
            <person name="Lipuma J."/>
        </authorList>
    </citation>
    <scope>NUCLEOTIDE SEQUENCE [LARGE SCALE GENOMIC DNA]</scope>
    <source>
        <strain evidence="2">AU6712</strain>
    </source>
</reference>
<dbReference type="OrthoDB" id="8641057at2"/>
<sequence length="128" mass="14379">MSATPDLFEPRVLEAWAKMASSDAFVAKNAILADLRFGLRNADTDQAVWLAVEGEQVSSGTGLDSTAFAFEGRTDAFSELARGFPFNRLIRQHRLTIVGDMRRCVQNWLLIYAVTRLTGHLYRQRAED</sequence>